<name>A0A399FZG7_UNCN2</name>
<comment type="caution">
    <text evidence="2">The sequence shown here is derived from an EMBL/GenBank/DDBJ whole genome shotgun (WGS) entry which is preliminary data.</text>
</comment>
<sequence length="227" mass="25004">MKKTIVIWLLLMVLSPAAHAIIPGIPGLQDPIKMELEIKFTEDRDWKRPGSVEVSTVSQYFIKPIFEVTERLDVFLKFGVADIDILIANGGIDSSYGIGMRYNMPLDGFLPVGEALEARVSLEYTSLSSDVFPMRGHAGGDIKIAGWELSFSLGMDMGMFIPYAGIRYSDMTLSWTEFGTTPIKWDVANPFGVILGANIPRGDLADINIELGLLDGTSLKMETGFVF</sequence>
<reference evidence="2 3" key="1">
    <citation type="submission" date="2018-08" db="EMBL/GenBank/DDBJ databases">
        <title>Draft genome of candidate division NPL-UPA2 bacterium Unc8 that adapted to ultra-basic serpentinizing groundwater.</title>
        <authorList>
            <person name="Ishii S."/>
            <person name="Suzuki S."/>
            <person name="Nealson K.H."/>
        </authorList>
    </citation>
    <scope>NUCLEOTIDE SEQUENCE [LARGE SCALE GENOMIC DNA]</scope>
    <source>
        <strain evidence="2">Unc8</strain>
    </source>
</reference>
<protein>
    <recommendedName>
        <fullName evidence="4">Outer membrane protein beta-barrel domain-containing protein</fullName>
    </recommendedName>
</protein>
<evidence type="ECO:0000313" key="2">
    <source>
        <dbReference type="EMBL" id="RII00760.1"/>
    </source>
</evidence>
<accession>A0A399FZG7</accession>
<feature type="signal peptide" evidence="1">
    <location>
        <begin position="1"/>
        <end position="20"/>
    </location>
</feature>
<keyword evidence="1" id="KW-0732">Signal</keyword>
<dbReference type="Proteomes" id="UP000266287">
    <property type="component" value="Unassembled WGS sequence"/>
</dbReference>
<gene>
    <name evidence="2" type="ORF">B9J77_01735</name>
</gene>
<evidence type="ECO:0008006" key="4">
    <source>
        <dbReference type="Google" id="ProtNLM"/>
    </source>
</evidence>
<evidence type="ECO:0000256" key="1">
    <source>
        <dbReference type="SAM" id="SignalP"/>
    </source>
</evidence>
<dbReference type="AlphaFoldDB" id="A0A399FZG7"/>
<evidence type="ECO:0000313" key="3">
    <source>
        <dbReference type="Proteomes" id="UP000266287"/>
    </source>
</evidence>
<organism evidence="2 3">
    <name type="scientific">candidate division NPL-UPA2 bacterium Unc8</name>
    <dbReference type="NCBI Taxonomy" id="1980939"/>
    <lineage>
        <taxon>Bacteria</taxon>
    </lineage>
</organism>
<proteinExistence type="predicted"/>
<dbReference type="EMBL" id="NDHY01000002">
    <property type="protein sequence ID" value="RII00760.1"/>
    <property type="molecule type" value="Genomic_DNA"/>
</dbReference>
<feature type="chain" id="PRO_5017365859" description="Outer membrane protein beta-barrel domain-containing protein" evidence="1">
    <location>
        <begin position="21"/>
        <end position="227"/>
    </location>
</feature>